<protein>
    <submittedName>
        <fullName evidence="2">Peptidoglycan DD-metalloendopeptidase family protein</fullName>
    </submittedName>
</protein>
<accession>A0ABV3SU15</accession>
<dbReference type="InterPro" id="IPR011055">
    <property type="entry name" value="Dup_hybrid_motif"/>
</dbReference>
<dbReference type="SUPFAM" id="SSF51261">
    <property type="entry name" value="Duplicated hybrid motif"/>
    <property type="match status" value="1"/>
</dbReference>
<reference evidence="2 3" key="1">
    <citation type="submission" date="2024-07" db="EMBL/GenBank/DDBJ databases">
        <authorList>
            <person name="Lee S."/>
            <person name="Kang M."/>
        </authorList>
    </citation>
    <scope>NUCLEOTIDE SEQUENCE [LARGE SCALE GENOMIC DNA]</scope>
    <source>
        <strain evidence="2 3">DS6</strain>
    </source>
</reference>
<dbReference type="InterPro" id="IPR016047">
    <property type="entry name" value="M23ase_b-sheet_dom"/>
</dbReference>
<sequence length="229" mass="23899">MSSVAPILRMLLPDRDRALVVALLVVLAAPWAAGVPSAAAVPSPAVGHDEGPSAIGSVSSDPVGVWPLRPAPQVVRQFDPPDSTWGPGHRGVDLLGRVGEAVHAALPGVVSFSGTLAGRGVMVVDHGTTRTTYEPVVAGVAVGTRVAAGDRIGTLAVIGSHCFPRACLHWGWIADPDVYLDPLRLVGGPQPVRLLPLWRDVPSGRALAMVTPLYAAWRMTTQARGCACW</sequence>
<dbReference type="RefSeq" id="WP_367991110.1">
    <property type="nucleotide sequence ID" value="NZ_JBFPJR010000003.1"/>
</dbReference>
<evidence type="ECO:0000313" key="2">
    <source>
        <dbReference type="EMBL" id="MEX0426429.1"/>
    </source>
</evidence>
<organism evidence="2 3">
    <name type="scientific">Nocardioides eburneus</name>
    <dbReference type="NCBI Taxonomy" id="3231482"/>
    <lineage>
        <taxon>Bacteria</taxon>
        <taxon>Bacillati</taxon>
        <taxon>Actinomycetota</taxon>
        <taxon>Actinomycetes</taxon>
        <taxon>Propionibacteriales</taxon>
        <taxon>Nocardioidaceae</taxon>
        <taxon>Nocardioides</taxon>
    </lineage>
</organism>
<dbReference type="EMBL" id="JBFPJR010000003">
    <property type="protein sequence ID" value="MEX0426429.1"/>
    <property type="molecule type" value="Genomic_DNA"/>
</dbReference>
<gene>
    <name evidence="2" type="ORF">AB3X52_02270</name>
</gene>
<name>A0ABV3SU15_9ACTN</name>
<evidence type="ECO:0000259" key="1">
    <source>
        <dbReference type="Pfam" id="PF01551"/>
    </source>
</evidence>
<proteinExistence type="predicted"/>
<dbReference type="Proteomes" id="UP001556631">
    <property type="component" value="Unassembled WGS sequence"/>
</dbReference>
<evidence type="ECO:0000313" key="3">
    <source>
        <dbReference type="Proteomes" id="UP001556631"/>
    </source>
</evidence>
<keyword evidence="3" id="KW-1185">Reference proteome</keyword>
<comment type="caution">
    <text evidence="2">The sequence shown here is derived from an EMBL/GenBank/DDBJ whole genome shotgun (WGS) entry which is preliminary data.</text>
</comment>
<dbReference type="Gene3D" id="2.70.70.10">
    <property type="entry name" value="Glucose Permease (Domain IIA)"/>
    <property type="match status" value="1"/>
</dbReference>
<feature type="domain" description="M23ase beta-sheet core" evidence="1">
    <location>
        <begin position="88"/>
        <end position="171"/>
    </location>
</feature>
<dbReference type="CDD" id="cd12797">
    <property type="entry name" value="M23_peptidase"/>
    <property type="match status" value="1"/>
</dbReference>
<dbReference type="Pfam" id="PF01551">
    <property type="entry name" value="Peptidase_M23"/>
    <property type="match status" value="1"/>
</dbReference>